<name>A0A0A9CDW4_ARUDO</name>
<reference evidence="1" key="2">
    <citation type="journal article" date="2015" name="Data Brief">
        <title>Shoot transcriptome of the giant reed, Arundo donax.</title>
        <authorList>
            <person name="Barrero R.A."/>
            <person name="Guerrero F.D."/>
            <person name="Moolhuijzen P."/>
            <person name="Goolsby J.A."/>
            <person name="Tidwell J."/>
            <person name="Bellgard S.E."/>
            <person name="Bellgard M.I."/>
        </authorList>
    </citation>
    <scope>NUCLEOTIDE SEQUENCE</scope>
    <source>
        <tissue evidence="1">Shoot tissue taken approximately 20 cm above the soil surface</tissue>
    </source>
</reference>
<reference evidence="1" key="1">
    <citation type="submission" date="2014-09" db="EMBL/GenBank/DDBJ databases">
        <authorList>
            <person name="Magalhaes I.L.F."/>
            <person name="Oliveira U."/>
            <person name="Santos F.R."/>
            <person name="Vidigal T.H.D.A."/>
            <person name="Brescovit A.D."/>
            <person name="Santos A.J."/>
        </authorList>
    </citation>
    <scope>NUCLEOTIDE SEQUENCE</scope>
    <source>
        <tissue evidence="1">Shoot tissue taken approximately 20 cm above the soil surface</tissue>
    </source>
</reference>
<organism evidence="1">
    <name type="scientific">Arundo donax</name>
    <name type="common">Giant reed</name>
    <name type="synonym">Donax arundinaceus</name>
    <dbReference type="NCBI Taxonomy" id="35708"/>
    <lineage>
        <taxon>Eukaryota</taxon>
        <taxon>Viridiplantae</taxon>
        <taxon>Streptophyta</taxon>
        <taxon>Embryophyta</taxon>
        <taxon>Tracheophyta</taxon>
        <taxon>Spermatophyta</taxon>
        <taxon>Magnoliopsida</taxon>
        <taxon>Liliopsida</taxon>
        <taxon>Poales</taxon>
        <taxon>Poaceae</taxon>
        <taxon>PACMAD clade</taxon>
        <taxon>Arundinoideae</taxon>
        <taxon>Arundineae</taxon>
        <taxon>Arundo</taxon>
    </lineage>
</organism>
<protein>
    <submittedName>
        <fullName evidence="1">Uncharacterized protein</fullName>
    </submittedName>
</protein>
<sequence>MAPHVHIQQVSSVFLTSFCFRSPSVFIWWSGSSCVGNVSWSSR</sequence>
<dbReference type="AlphaFoldDB" id="A0A0A9CDW4"/>
<dbReference type="EMBL" id="GBRH01226320">
    <property type="protein sequence ID" value="JAD71575.1"/>
    <property type="molecule type" value="Transcribed_RNA"/>
</dbReference>
<accession>A0A0A9CDW4</accession>
<evidence type="ECO:0000313" key="1">
    <source>
        <dbReference type="EMBL" id="JAD71575.1"/>
    </source>
</evidence>
<proteinExistence type="predicted"/>